<dbReference type="InterPro" id="IPR036237">
    <property type="entry name" value="Xyl_isomerase-like_sf"/>
</dbReference>
<name>A0ABY8IVY2_9BACI</name>
<gene>
    <name evidence="2" type="ORF">P9989_13175</name>
</gene>
<dbReference type="EMBL" id="CP121671">
    <property type="protein sequence ID" value="WFT73344.1"/>
    <property type="molecule type" value="Genomic_DNA"/>
</dbReference>
<reference evidence="2 3" key="1">
    <citation type="submission" date="2023-04" db="EMBL/GenBank/DDBJ databases">
        <title>Genome sequence of Halobacillus naozhouensis KACC 21980.</title>
        <authorList>
            <person name="Kim S."/>
            <person name="Heo J."/>
            <person name="Kwon S.-W."/>
        </authorList>
    </citation>
    <scope>NUCLEOTIDE SEQUENCE [LARGE SCALE GENOMIC DNA]</scope>
    <source>
        <strain evidence="2 3">KCTC 13234</strain>
    </source>
</reference>
<keyword evidence="3" id="KW-1185">Reference proteome</keyword>
<feature type="domain" description="Xylose isomerase-like TIM barrel" evidence="1">
    <location>
        <begin position="37"/>
        <end position="267"/>
    </location>
</feature>
<proteinExistence type="predicted"/>
<sequence>MTHELGFSGSTIMSNPNQFARLFNARFKHVEIGEFPTYIDFESFLQLSREKGYRYGIHSPLIRGESKYDLLDFISFEPEQARLQFEDEVRTLSQLGAAYVLVHFPFIKDSSSQDIIERVKEGLSFLNRLQENYKILIVCEPKLGPSMSPHNIEILHDFPKQLWEAYGLSLCIDIGDYLLAVGEEWPVYLKQLQPFIKVVHLHNILIEGAKYIWVPPHPALEESNEYFRIKPIVEYLARGQAKYFIFEHTPHSNPSDQFVNESISWIESLLHV</sequence>
<evidence type="ECO:0000259" key="1">
    <source>
        <dbReference type="Pfam" id="PF01261"/>
    </source>
</evidence>
<organism evidence="2 3">
    <name type="scientific">Halobacillus naozhouensis</name>
    <dbReference type="NCBI Taxonomy" id="554880"/>
    <lineage>
        <taxon>Bacteria</taxon>
        <taxon>Bacillati</taxon>
        <taxon>Bacillota</taxon>
        <taxon>Bacilli</taxon>
        <taxon>Bacillales</taxon>
        <taxon>Bacillaceae</taxon>
        <taxon>Halobacillus</taxon>
    </lineage>
</organism>
<dbReference type="InterPro" id="IPR013022">
    <property type="entry name" value="Xyl_isomerase-like_TIM-brl"/>
</dbReference>
<dbReference type="Proteomes" id="UP001221597">
    <property type="component" value="Chromosome"/>
</dbReference>
<dbReference type="SUPFAM" id="SSF51658">
    <property type="entry name" value="Xylose isomerase-like"/>
    <property type="match status" value="1"/>
</dbReference>
<dbReference type="Pfam" id="PF01261">
    <property type="entry name" value="AP_endonuc_2"/>
    <property type="match status" value="1"/>
</dbReference>
<protein>
    <submittedName>
        <fullName evidence="2">TIM barrel protein</fullName>
    </submittedName>
</protein>
<evidence type="ECO:0000313" key="2">
    <source>
        <dbReference type="EMBL" id="WFT73344.1"/>
    </source>
</evidence>
<accession>A0ABY8IVY2</accession>
<dbReference type="RefSeq" id="WP_283075358.1">
    <property type="nucleotide sequence ID" value="NZ_CP121671.1"/>
</dbReference>
<evidence type="ECO:0000313" key="3">
    <source>
        <dbReference type="Proteomes" id="UP001221597"/>
    </source>
</evidence>
<dbReference type="Gene3D" id="3.20.20.150">
    <property type="entry name" value="Divalent-metal-dependent TIM barrel enzymes"/>
    <property type="match status" value="1"/>
</dbReference>